<dbReference type="InParanoid" id="E2BBB2"/>
<dbReference type="Proteomes" id="UP000008237">
    <property type="component" value="Unassembled WGS sequence"/>
</dbReference>
<proteinExistence type="predicted"/>
<dbReference type="AlphaFoldDB" id="E2BBB2"/>
<organism evidence="3">
    <name type="scientific">Harpegnathos saltator</name>
    <name type="common">Jerdon's jumping ant</name>
    <dbReference type="NCBI Taxonomy" id="610380"/>
    <lineage>
        <taxon>Eukaryota</taxon>
        <taxon>Metazoa</taxon>
        <taxon>Ecdysozoa</taxon>
        <taxon>Arthropoda</taxon>
        <taxon>Hexapoda</taxon>
        <taxon>Insecta</taxon>
        <taxon>Pterygota</taxon>
        <taxon>Neoptera</taxon>
        <taxon>Endopterygota</taxon>
        <taxon>Hymenoptera</taxon>
        <taxon>Apocrita</taxon>
        <taxon>Aculeata</taxon>
        <taxon>Formicoidea</taxon>
        <taxon>Formicidae</taxon>
        <taxon>Ponerinae</taxon>
        <taxon>Ponerini</taxon>
        <taxon>Harpegnathos</taxon>
    </lineage>
</organism>
<evidence type="ECO:0000313" key="3">
    <source>
        <dbReference type="Proteomes" id="UP000008237"/>
    </source>
</evidence>
<accession>E2BBB2</accession>
<evidence type="ECO:0000313" key="2">
    <source>
        <dbReference type="EMBL" id="EFN87020.1"/>
    </source>
</evidence>
<reference evidence="2 3" key="1">
    <citation type="journal article" date="2010" name="Science">
        <title>Genomic comparison of the ants Camponotus floridanus and Harpegnathos saltator.</title>
        <authorList>
            <person name="Bonasio R."/>
            <person name="Zhang G."/>
            <person name="Ye C."/>
            <person name="Mutti N.S."/>
            <person name="Fang X."/>
            <person name="Qin N."/>
            <person name="Donahue G."/>
            <person name="Yang P."/>
            <person name="Li Q."/>
            <person name="Li C."/>
            <person name="Zhang P."/>
            <person name="Huang Z."/>
            <person name="Berger S.L."/>
            <person name="Reinberg D."/>
            <person name="Wang J."/>
            <person name="Liebig J."/>
        </authorList>
    </citation>
    <scope>NUCLEOTIDE SEQUENCE [LARGE SCALE GENOMIC DNA]</scope>
    <source>
        <strain evidence="2 3">R22 G/1</strain>
    </source>
</reference>
<gene>
    <name evidence="2" type="ORF">EAI_08531</name>
</gene>
<dbReference type="OrthoDB" id="189220at2759"/>
<protein>
    <submittedName>
        <fullName evidence="2">Uncharacterized protein</fullName>
    </submittedName>
</protein>
<name>E2BBB2_HARSA</name>
<sequence length="139" mass="15902">MSRPSKDPVQKCHSDPGAAGASCSPSKRISRRHVPCIPTSPNTRKCVLTLDGYSYVIEYVELINPTILVRITPRVSERFRSSRYLVQATSRIGDFQRLPDVSVITSEDEELTKNLEMLTSQQIKVRMWRERRLIQLKSV</sequence>
<feature type="region of interest" description="Disordered" evidence="1">
    <location>
        <begin position="1"/>
        <end position="26"/>
    </location>
</feature>
<keyword evidence="3" id="KW-1185">Reference proteome</keyword>
<feature type="compositionally biased region" description="Basic and acidic residues" evidence="1">
    <location>
        <begin position="1"/>
        <end position="14"/>
    </location>
</feature>
<dbReference type="EMBL" id="GL446968">
    <property type="protein sequence ID" value="EFN87020.1"/>
    <property type="molecule type" value="Genomic_DNA"/>
</dbReference>
<evidence type="ECO:0000256" key="1">
    <source>
        <dbReference type="SAM" id="MobiDB-lite"/>
    </source>
</evidence>